<keyword evidence="4" id="KW-0732">Signal</keyword>
<dbReference type="Pfam" id="PF01547">
    <property type="entry name" value="SBP_bac_1"/>
    <property type="match status" value="1"/>
</dbReference>
<evidence type="ECO:0000256" key="1">
    <source>
        <dbReference type="ARBA" id="ARBA00008520"/>
    </source>
</evidence>
<dbReference type="PANTHER" id="PTHR43649:SF29">
    <property type="entry name" value="OSMOPROTECTIVE COMPOUNDS-BINDING PROTEIN GGTB"/>
    <property type="match status" value="1"/>
</dbReference>
<evidence type="ECO:0000256" key="2">
    <source>
        <dbReference type="ARBA" id="ARBA00022448"/>
    </source>
</evidence>
<dbReference type="Proteomes" id="UP000515703">
    <property type="component" value="Chromosome"/>
</dbReference>
<dbReference type="Gene3D" id="3.40.190.10">
    <property type="entry name" value="Periplasmic binding protein-like II"/>
    <property type="match status" value="2"/>
</dbReference>
<dbReference type="PANTHER" id="PTHR43649">
    <property type="entry name" value="ARABINOSE-BINDING PROTEIN-RELATED"/>
    <property type="match status" value="1"/>
</dbReference>
<accession>A0A7I8DQ06</accession>
<feature type="signal peptide" evidence="4">
    <location>
        <begin position="1"/>
        <end position="21"/>
    </location>
</feature>
<dbReference type="SUPFAM" id="SSF53850">
    <property type="entry name" value="Periplasmic binding protein-like II"/>
    <property type="match status" value="1"/>
</dbReference>
<gene>
    <name evidence="5" type="ORF">bsdcttw_22060</name>
</gene>
<dbReference type="EMBL" id="AP023368">
    <property type="protein sequence ID" value="BCJ99165.1"/>
    <property type="molecule type" value="Genomic_DNA"/>
</dbReference>
<name>A0A7I8DQ06_9FIRM</name>
<dbReference type="InterPro" id="IPR050490">
    <property type="entry name" value="Bact_solute-bd_prot1"/>
</dbReference>
<feature type="chain" id="PRO_5039445689" description="Extracellular solute-binding protein" evidence="4">
    <location>
        <begin position="22"/>
        <end position="456"/>
    </location>
</feature>
<reference evidence="5 6" key="1">
    <citation type="submission" date="2020-08" db="EMBL/GenBank/DDBJ databases">
        <title>Draft genome sequencing of an Anaerocolumna strain isolated from anoxic soil subjected to BSD treatment.</title>
        <authorList>
            <person name="Uek A."/>
            <person name="Tonouchi A."/>
        </authorList>
    </citation>
    <scope>NUCLEOTIDE SEQUENCE [LARGE SCALE GENOMIC DNA]</scope>
    <source>
        <strain evidence="5 6">CTTW</strain>
    </source>
</reference>
<comment type="similarity">
    <text evidence="1">Belongs to the bacterial solute-binding protein 1 family.</text>
</comment>
<evidence type="ECO:0000256" key="3">
    <source>
        <dbReference type="SAM" id="MobiDB-lite"/>
    </source>
</evidence>
<keyword evidence="6" id="KW-1185">Reference proteome</keyword>
<evidence type="ECO:0000256" key="4">
    <source>
        <dbReference type="SAM" id="SignalP"/>
    </source>
</evidence>
<evidence type="ECO:0008006" key="7">
    <source>
        <dbReference type="Google" id="ProtNLM"/>
    </source>
</evidence>
<reference evidence="5 6" key="2">
    <citation type="submission" date="2020-08" db="EMBL/GenBank/DDBJ databases">
        <authorList>
            <person name="Ueki A."/>
            <person name="Tonouchi A."/>
        </authorList>
    </citation>
    <scope>NUCLEOTIDE SEQUENCE [LARGE SCALE GENOMIC DNA]</scope>
    <source>
        <strain evidence="5 6">CTTW</strain>
    </source>
</reference>
<organism evidence="5 6">
    <name type="scientific">Anaerocolumna chitinilytica</name>
    <dbReference type="NCBI Taxonomy" id="1727145"/>
    <lineage>
        <taxon>Bacteria</taxon>
        <taxon>Bacillati</taxon>
        <taxon>Bacillota</taxon>
        <taxon>Clostridia</taxon>
        <taxon>Lachnospirales</taxon>
        <taxon>Lachnospiraceae</taxon>
        <taxon>Anaerocolumna</taxon>
    </lineage>
</organism>
<dbReference type="InterPro" id="IPR006059">
    <property type="entry name" value="SBP"/>
</dbReference>
<dbReference type="AlphaFoldDB" id="A0A7I8DQ06"/>
<evidence type="ECO:0000313" key="6">
    <source>
        <dbReference type="Proteomes" id="UP000515703"/>
    </source>
</evidence>
<proteinExistence type="inferred from homology"/>
<sequence length="456" mass="49473">MKARKFAAIFMMFALMVTALAGCSQKSGNTGTTGTDTSATGNTAGTDTSATDASAKDITITMMLSGTQADNDFETEQLPKLVKEKFPNITLEVTKLPDDQYYTTLKTKLASGECPDIILVQPKYAGSNSVIGLAQSGYLLDLTGLNALKLAGTSATDVMSYEGKTYAVSEGVSILGTYYNKDLFAKYNLSVPTNWDEFLKVCETLKSNGVQPIVMGDKDSYVMQFGLYQIAANTLYPKNPSYDDQLRTGKTKFTDKDTWDKVLEMYNTLYEKGYISNTSLGLGAAQAIQEFIDGKAAMTFDGSFNASALSAAGAVSFERGYFPLPGNAAGEQIYASMAPGAGPAIYSGTKYADECKQILEYWFDGKSDLYKAFADTGRFVVTYGYGVDKNNPLFSSFMDLYNQGKAFYWCNQGWPSGTESEMESLFGEMIGGQGTKVSDITAGMQLKFEELSELSQ</sequence>
<dbReference type="PROSITE" id="PS51257">
    <property type="entry name" value="PROKAR_LIPOPROTEIN"/>
    <property type="match status" value="1"/>
</dbReference>
<feature type="region of interest" description="Disordered" evidence="3">
    <location>
        <begin position="27"/>
        <end position="50"/>
    </location>
</feature>
<dbReference type="RefSeq" id="WP_185259441.1">
    <property type="nucleotide sequence ID" value="NZ_AP023368.1"/>
</dbReference>
<protein>
    <recommendedName>
        <fullName evidence="7">Extracellular solute-binding protein</fullName>
    </recommendedName>
</protein>
<keyword evidence="2" id="KW-0813">Transport</keyword>
<dbReference type="KEGG" id="acht:bsdcttw_22060"/>
<evidence type="ECO:0000313" key="5">
    <source>
        <dbReference type="EMBL" id="BCJ99165.1"/>
    </source>
</evidence>